<feature type="transmembrane region" description="Helical" evidence="6">
    <location>
        <begin position="270"/>
        <end position="289"/>
    </location>
</feature>
<dbReference type="AlphaFoldDB" id="A0A067MQD7"/>
<dbReference type="Proteomes" id="UP000027195">
    <property type="component" value="Unassembled WGS sequence"/>
</dbReference>
<dbReference type="PANTHER" id="PTHR42718">
    <property type="entry name" value="MAJOR FACILITATOR SUPERFAMILY MULTIDRUG TRANSPORTER MFSC"/>
    <property type="match status" value="1"/>
</dbReference>
<comment type="subcellular location">
    <subcellularLocation>
        <location evidence="1">Membrane</location>
        <topology evidence="1">Multi-pass membrane protein</topology>
    </subcellularLocation>
</comment>
<evidence type="ECO:0000256" key="5">
    <source>
        <dbReference type="ARBA" id="ARBA00023136"/>
    </source>
</evidence>
<evidence type="ECO:0000256" key="6">
    <source>
        <dbReference type="SAM" id="Phobius"/>
    </source>
</evidence>
<dbReference type="HOGENOM" id="CLU_959724_0_0_1"/>
<dbReference type="InParanoid" id="A0A067MQD7"/>
<dbReference type="OrthoDB" id="2130629at2759"/>
<evidence type="ECO:0000313" key="8">
    <source>
        <dbReference type="Proteomes" id="UP000027195"/>
    </source>
</evidence>
<keyword evidence="8" id="KW-1185">Reference proteome</keyword>
<dbReference type="PANTHER" id="PTHR42718:SF9">
    <property type="entry name" value="MAJOR FACILITATOR SUPERFAMILY MULTIDRUG TRANSPORTER MFSC"/>
    <property type="match status" value="1"/>
</dbReference>
<dbReference type="InterPro" id="IPR036259">
    <property type="entry name" value="MFS_trans_sf"/>
</dbReference>
<protein>
    <submittedName>
        <fullName evidence="7">Uncharacterized protein</fullName>
    </submittedName>
</protein>
<evidence type="ECO:0000256" key="4">
    <source>
        <dbReference type="ARBA" id="ARBA00022989"/>
    </source>
</evidence>
<organism evidence="7 8">
    <name type="scientific">Botryobasidium botryosum (strain FD-172 SS1)</name>
    <dbReference type="NCBI Taxonomy" id="930990"/>
    <lineage>
        <taxon>Eukaryota</taxon>
        <taxon>Fungi</taxon>
        <taxon>Dikarya</taxon>
        <taxon>Basidiomycota</taxon>
        <taxon>Agaricomycotina</taxon>
        <taxon>Agaricomycetes</taxon>
        <taxon>Cantharellales</taxon>
        <taxon>Botryobasidiaceae</taxon>
        <taxon>Botryobasidium</taxon>
    </lineage>
</organism>
<evidence type="ECO:0000256" key="3">
    <source>
        <dbReference type="ARBA" id="ARBA00022692"/>
    </source>
</evidence>
<dbReference type="EMBL" id="KL198025">
    <property type="protein sequence ID" value="KDQ16905.1"/>
    <property type="molecule type" value="Genomic_DNA"/>
</dbReference>
<proteinExistence type="predicted"/>
<gene>
    <name evidence="7" type="ORF">BOTBODRAFT_619690</name>
</gene>
<feature type="transmembrane region" description="Helical" evidence="6">
    <location>
        <begin position="123"/>
        <end position="145"/>
    </location>
</feature>
<dbReference type="GO" id="GO:0016020">
    <property type="term" value="C:membrane"/>
    <property type="evidence" value="ECO:0007669"/>
    <property type="project" value="UniProtKB-SubCell"/>
</dbReference>
<keyword evidence="3 6" id="KW-0812">Transmembrane</keyword>
<accession>A0A067MQD7</accession>
<feature type="transmembrane region" description="Helical" evidence="6">
    <location>
        <begin position="200"/>
        <end position="223"/>
    </location>
</feature>
<keyword evidence="2" id="KW-0813">Transport</keyword>
<evidence type="ECO:0000256" key="2">
    <source>
        <dbReference type="ARBA" id="ARBA00022448"/>
    </source>
</evidence>
<keyword evidence="4 6" id="KW-1133">Transmembrane helix</keyword>
<dbReference type="SUPFAM" id="SSF103473">
    <property type="entry name" value="MFS general substrate transporter"/>
    <property type="match status" value="1"/>
</dbReference>
<evidence type="ECO:0000256" key="1">
    <source>
        <dbReference type="ARBA" id="ARBA00004141"/>
    </source>
</evidence>
<reference evidence="8" key="1">
    <citation type="journal article" date="2014" name="Proc. Natl. Acad. Sci. U.S.A.">
        <title>Extensive sampling of basidiomycete genomes demonstrates inadequacy of the white-rot/brown-rot paradigm for wood decay fungi.</title>
        <authorList>
            <person name="Riley R."/>
            <person name="Salamov A.A."/>
            <person name="Brown D.W."/>
            <person name="Nagy L.G."/>
            <person name="Floudas D."/>
            <person name="Held B.W."/>
            <person name="Levasseur A."/>
            <person name="Lombard V."/>
            <person name="Morin E."/>
            <person name="Otillar R."/>
            <person name="Lindquist E.A."/>
            <person name="Sun H."/>
            <person name="LaButti K.M."/>
            <person name="Schmutz J."/>
            <person name="Jabbour D."/>
            <person name="Luo H."/>
            <person name="Baker S.E."/>
            <person name="Pisabarro A.G."/>
            <person name="Walton J.D."/>
            <person name="Blanchette R.A."/>
            <person name="Henrissat B."/>
            <person name="Martin F."/>
            <person name="Cullen D."/>
            <person name="Hibbett D.S."/>
            <person name="Grigoriev I.V."/>
        </authorList>
    </citation>
    <scope>NUCLEOTIDE SEQUENCE [LARGE SCALE GENOMIC DNA]</scope>
    <source>
        <strain evidence="8">FD-172 SS1</strain>
    </source>
</reference>
<name>A0A067MQD7_BOTB1</name>
<feature type="transmembrane region" description="Helical" evidence="6">
    <location>
        <begin position="37"/>
        <end position="57"/>
    </location>
</feature>
<evidence type="ECO:0000313" key="7">
    <source>
        <dbReference type="EMBL" id="KDQ16905.1"/>
    </source>
</evidence>
<feature type="transmembrane region" description="Helical" evidence="6">
    <location>
        <begin position="235"/>
        <end position="258"/>
    </location>
</feature>
<keyword evidence="5 6" id="KW-0472">Membrane</keyword>
<sequence>MSASNASLAYDNVEPASPEVSAKGKVEHPPHSTLRSIALVVVCTLGMILNTAGSLALSPNLPRLGQSLHIEDAKLEWIMSSYGLTSALGCGFAQNESSIDLMRGFQGIGSAALIPAAHKMACYILDAALAAATALGATFVIESVVLDPEADKRSSDILALFLLSVHFLAAFIYWEHRVQKNSTRPPLMRLNLWNREQGRFAIMQLIAFLVWAAFTSWVFFVVVSASKISAAQLIAYLRSALLLQLYCQPYLGLTPILAMVRMLPMIVTGLMLNALVYLTTAILPGVVLIS</sequence>
<feature type="transmembrane region" description="Helical" evidence="6">
    <location>
        <begin position="157"/>
        <end position="174"/>
    </location>
</feature>